<protein>
    <submittedName>
        <fullName evidence="8">MFS family permease</fullName>
    </submittedName>
</protein>
<proteinExistence type="predicted"/>
<feature type="transmembrane region" description="Helical" evidence="7">
    <location>
        <begin position="92"/>
        <end position="118"/>
    </location>
</feature>
<comment type="caution">
    <text evidence="8">The sequence shown here is derived from an EMBL/GenBank/DDBJ whole genome shotgun (WGS) entry which is preliminary data.</text>
</comment>
<keyword evidence="9" id="KW-1185">Reference proteome</keyword>
<feature type="transmembrane region" description="Helical" evidence="7">
    <location>
        <begin position="21"/>
        <end position="43"/>
    </location>
</feature>
<evidence type="ECO:0000256" key="3">
    <source>
        <dbReference type="ARBA" id="ARBA00022475"/>
    </source>
</evidence>
<feature type="non-terminal residue" evidence="8">
    <location>
        <position position="119"/>
    </location>
</feature>
<keyword evidence="4 7" id="KW-0812">Transmembrane</keyword>
<gene>
    <name evidence="8" type="ORF">F4553_008112</name>
</gene>
<organism evidence="8 9">
    <name type="scientific">Allocatelliglobosispora scoriae</name>
    <dbReference type="NCBI Taxonomy" id="643052"/>
    <lineage>
        <taxon>Bacteria</taxon>
        <taxon>Bacillati</taxon>
        <taxon>Actinomycetota</taxon>
        <taxon>Actinomycetes</taxon>
        <taxon>Micromonosporales</taxon>
        <taxon>Micromonosporaceae</taxon>
        <taxon>Allocatelliglobosispora</taxon>
    </lineage>
</organism>
<dbReference type="PANTHER" id="PTHR23513:SF6">
    <property type="entry name" value="MAJOR FACILITATOR SUPERFAMILY ASSOCIATED DOMAIN-CONTAINING PROTEIN"/>
    <property type="match status" value="1"/>
</dbReference>
<dbReference type="InterPro" id="IPR010290">
    <property type="entry name" value="TM_effector"/>
</dbReference>
<dbReference type="Gene3D" id="1.20.1250.20">
    <property type="entry name" value="MFS general substrate transporter like domains"/>
    <property type="match status" value="1"/>
</dbReference>
<keyword evidence="5 7" id="KW-1133">Transmembrane helix</keyword>
<evidence type="ECO:0000256" key="1">
    <source>
        <dbReference type="ARBA" id="ARBA00004651"/>
    </source>
</evidence>
<keyword evidence="6 7" id="KW-0472">Membrane</keyword>
<dbReference type="SUPFAM" id="SSF103473">
    <property type="entry name" value="MFS general substrate transporter"/>
    <property type="match status" value="1"/>
</dbReference>
<dbReference type="EMBL" id="JACHMN010000004">
    <property type="protein sequence ID" value="MBB5874660.1"/>
    <property type="molecule type" value="Genomic_DNA"/>
</dbReference>
<accession>A0A841C6U7</accession>
<evidence type="ECO:0000313" key="8">
    <source>
        <dbReference type="EMBL" id="MBB5874660.1"/>
    </source>
</evidence>
<comment type="subcellular location">
    <subcellularLocation>
        <location evidence="1">Cell membrane</location>
        <topology evidence="1">Multi-pass membrane protein</topology>
    </subcellularLocation>
</comment>
<evidence type="ECO:0000256" key="5">
    <source>
        <dbReference type="ARBA" id="ARBA00022989"/>
    </source>
</evidence>
<name>A0A841C6U7_9ACTN</name>
<evidence type="ECO:0000256" key="4">
    <source>
        <dbReference type="ARBA" id="ARBA00022692"/>
    </source>
</evidence>
<keyword evidence="2" id="KW-0813">Transport</keyword>
<dbReference type="InterPro" id="IPR036259">
    <property type="entry name" value="MFS_trans_sf"/>
</dbReference>
<dbReference type="AlphaFoldDB" id="A0A841C6U7"/>
<evidence type="ECO:0000313" key="9">
    <source>
        <dbReference type="Proteomes" id="UP000587527"/>
    </source>
</evidence>
<feature type="transmembrane region" description="Helical" evidence="7">
    <location>
        <begin position="49"/>
        <end position="71"/>
    </location>
</feature>
<dbReference type="Proteomes" id="UP000587527">
    <property type="component" value="Unassembled WGS sequence"/>
</dbReference>
<dbReference type="Pfam" id="PF05977">
    <property type="entry name" value="MFS_3"/>
    <property type="match status" value="1"/>
</dbReference>
<sequence length="119" mass="13071">MSTPDSLWRHADFRRLWAAESVSQLGTQVSLIALPLMAIIALHATPFQVGLLTAVEFLPFLLVGLPAGAWVDRMRRRPVLIAADLGRAAALLILPAAYLLDLLQLWMLFPVVFLVGVLT</sequence>
<dbReference type="PANTHER" id="PTHR23513">
    <property type="entry name" value="INTEGRAL MEMBRANE EFFLUX PROTEIN-RELATED"/>
    <property type="match status" value="1"/>
</dbReference>
<dbReference type="GO" id="GO:0005886">
    <property type="term" value="C:plasma membrane"/>
    <property type="evidence" value="ECO:0007669"/>
    <property type="project" value="UniProtKB-SubCell"/>
</dbReference>
<evidence type="ECO:0000256" key="2">
    <source>
        <dbReference type="ARBA" id="ARBA00022448"/>
    </source>
</evidence>
<keyword evidence="3" id="KW-1003">Cell membrane</keyword>
<evidence type="ECO:0000256" key="6">
    <source>
        <dbReference type="ARBA" id="ARBA00023136"/>
    </source>
</evidence>
<reference evidence="8 9" key="1">
    <citation type="submission" date="2020-08" db="EMBL/GenBank/DDBJ databases">
        <title>Sequencing the genomes of 1000 actinobacteria strains.</title>
        <authorList>
            <person name="Klenk H.-P."/>
        </authorList>
    </citation>
    <scope>NUCLEOTIDE SEQUENCE [LARGE SCALE GENOMIC DNA]</scope>
    <source>
        <strain evidence="8 9">DSM 45362</strain>
    </source>
</reference>
<evidence type="ECO:0000256" key="7">
    <source>
        <dbReference type="SAM" id="Phobius"/>
    </source>
</evidence>